<evidence type="ECO:0000256" key="1">
    <source>
        <dbReference type="SAM" id="MobiDB-lite"/>
    </source>
</evidence>
<dbReference type="OrthoDB" id="310870at2759"/>
<dbReference type="EMBL" id="JAAAIN010002491">
    <property type="protein sequence ID" value="KAG0292597.1"/>
    <property type="molecule type" value="Genomic_DNA"/>
</dbReference>
<feature type="compositionally biased region" description="Basic and acidic residues" evidence="1">
    <location>
        <begin position="121"/>
        <end position="132"/>
    </location>
</feature>
<name>A0A9P6QUC2_9FUNG</name>
<comment type="caution">
    <text evidence="2">The sequence shown here is derived from an EMBL/GenBank/DDBJ whole genome shotgun (WGS) entry which is preliminary data.</text>
</comment>
<feature type="region of interest" description="Disordered" evidence="1">
    <location>
        <begin position="48"/>
        <end position="132"/>
    </location>
</feature>
<proteinExistence type="predicted"/>
<keyword evidence="3" id="KW-1185">Reference proteome</keyword>
<dbReference type="AlphaFoldDB" id="A0A9P6QUC2"/>
<feature type="compositionally biased region" description="Basic residues" evidence="1">
    <location>
        <begin position="49"/>
        <end position="61"/>
    </location>
</feature>
<evidence type="ECO:0000313" key="3">
    <source>
        <dbReference type="Proteomes" id="UP000823405"/>
    </source>
</evidence>
<protein>
    <submittedName>
        <fullName evidence="2">Uncharacterized protein</fullName>
    </submittedName>
</protein>
<feature type="non-terminal residue" evidence="2">
    <location>
        <position position="1"/>
    </location>
</feature>
<sequence length="132" mass="15571">IWIESRLRYIESAENLSYHIPGFRRTYDWFPNQIYFTVTAKEYEEYIKKHPRRETKKKHYNKHDDGDEDDKDEQVDVAVPLTSGSTSRRGSGDSYQDSLDSDSKTRASRQVNTESTNRKLAIQDESHDRSHL</sequence>
<dbReference type="Proteomes" id="UP000823405">
    <property type="component" value="Unassembled WGS sequence"/>
</dbReference>
<reference evidence="2" key="1">
    <citation type="journal article" date="2020" name="Fungal Divers.">
        <title>Resolving the Mortierellaceae phylogeny through synthesis of multi-gene phylogenetics and phylogenomics.</title>
        <authorList>
            <person name="Vandepol N."/>
            <person name="Liber J."/>
            <person name="Desiro A."/>
            <person name="Na H."/>
            <person name="Kennedy M."/>
            <person name="Barry K."/>
            <person name="Grigoriev I.V."/>
            <person name="Miller A.N."/>
            <person name="O'Donnell K."/>
            <person name="Stajich J.E."/>
            <person name="Bonito G."/>
        </authorList>
    </citation>
    <scope>NUCLEOTIDE SEQUENCE</scope>
    <source>
        <strain evidence="2">NVP60</strain>
    </source>
</reference>
<feature type="compositionally biased region" description="Acidic residues" evidence="1">
    <location>
        <begin position="66"/>
        <end position="75"/>
    </location>
</feature>
<accession>A0A9P6QUC2</accession>
<gene>
    <name evidence="2" type="ORF">BGZ97_005549</name>
</gene>
<organism evidence="2 3">
    <name type="scientific">Linnemannia gamsii</name>
    <dbReference type="NCBI Taxonomy" id="64522"/>
    <lineage>
        <taxon>Eukaryota</taxon>
        <taxon>Fungi</taxon>
        <taxon>Fungi incertae sedis</taxon>
        <taxon>Mucoromycota</taxon>
        <taxon>Mortierellomycotina</taxon>
        <taxon>Mortierellomycetes</taxon>
        <taxon>Mortierellales</taxon>
        <taxon>Mortierellaceae</taxon>
        <taxon>Linnemannia</taxon>
    </lineage>
</organism>
<evidence type="ECO:0000313" key="2">
    <source>
        <dbReference type="EMBL" id="KAG0292597.1"/>
    </source>
</evidence>